<evidence type="ECO:0000259" key="1">
    <source>
        <dbReference type="PROSITE" id="PS50943"/>
    </source>
</evidence>
<dbReference type="SMART" id="SM00530">
    <property type="entry name" value="HTH_XRE"/>
    <property type="match status" value="1"/>
</dbReference>
<dbReference type="PROSITE" id="PS50943">
    <property type="entry name" value="HTH_CROC1"/>
    <property type="match status" value="1"/>
</dbReference>
<dbReference type="InterPro" id="IPR001387">
    <property type="entry name" value="Cro/C1-type_HTH"/>
</dbReference>
<accession>A0A934I9N1</accession>
<evidence type="ECO:0000313" key="2">
    <source>
        <dbReference type="EMBL" id="MBI9113775.1"/>
    </source>
</evidence>
<proteinExistence type="predicted"/>
<dbReference type="PANTHER" id="PTHR35010:SF2">
    <property type="entry name" value="BLL4672 PROTEIN"/>
    <property type="match status" value="1"/>
</dbReference>
<dbReference type="Pfam" id="PF13560">
    <property type="entry name" value="HTH_31"/>
    <property type="match status" value="1"/>
</dbReference>
<protein>
    <submittedName>
        <fullName evidence="2">Helix-turn-helix domain-containing protein</fullName>
    </submittedName>
</protein>
<gene>
    <name evidence="2" type="ORF">JAV76_01950</name>
</gene>
<comment type="caution">
    <text evidence="2">The sequence shown here is derived from an EMBL/GenBank/DDBJ whole genome shotgun (WGS) entry which is preliminary data.</text>
</comment>
<sequence>MSTNLGAFLRARRAAVRPADVGLPSSGPRRVPGLRREEVALLAGVSVDYLTRLEQGREKNPSPALLNSLARTLRLDHDAAAHLFGLAGLAPAARRPAPPVVDESLAGLLESWPTTPAFVIDPRMDVLVCNAMGRALFSDFAHVDNLVRMTFLDPVGRRFFVDWDRAAEACVANLRNALGTAPADDGVLRLVTELLDADDDFRRLWARHDVRGKTQDAKTFRHSAVGELTVGYTAFDVRGAPGQQLVTYHAAPGTVDADSLAMLGTLAATSH</sequence>
<dbReference type="Gene3D" id="3.30.450.180">
    <property type="match status" value="1"/>
</dbReference>
<dbReference type="Pfam" id="PF17765">
    <property type="entry name" value="MLTR_LBD"/>
    <property type="match status" value="1"/>
</dbReference>
<dbReference type="InterPro" id="IPR010982">
    <property type="entry name" value="Lambda_DNA-bd_dom_sf"/>
</dbReference>
<feature type="domain" description="HTH cro/C1-type" evidence="1">
    <location>
        <begin position="33"/>
        <end position="80"/>
    </location>
</feature>
<organism evidence="2 3">
    <name type="scientific">Sanguibacter suaedae</name>
    <dbReference type="NCBI Taxonomy" id="2795737"/>
    <lineage>
        <taxon>Bacteria</taxon>
        <taxon>Bacillati</taxon>
        <taxon>Actinomycetota</taxon>
        <taxon>Actinomycetes</taxon>
        <taxon>Micrococcales</taxon>
        <taxon>Sanguibacteraceae</taxon>
        <taxon>Sanguibacter</taxon>
    </lineage>
</organism>
<dbReference type="SUPFAM" id="SSF47413">
    <property type="entry name" value="lambda repressor-like DNA-binding domains"/>
    <property type="match status" value="1"/>
</dbReference>
<dbReference type="PANTHER" id="PTHR35010">
    <property type="entry name" value="BLL4672 PROTEIN-RELATED"/>
    <property type="match status" value="1"/>
</dbReference>
<dbReference type="EMBL" id="JAEINH010000001">
    <property type="protein sequence ID" value="MBI9113775.1"/>
    <property type="molecule type" value="Genomic_DNA"/>
</dbReference>
<dbReference type="Gene3D" id="1.10.260.40">
    <property type="entry name" value="lambda repressor-like DNA-binding domains"/>
    <property type="match status" value="1"/>
</dbReference>
<dbReference type="CDD" id="cd00093">
    <property type="entry name" value="HTH_XRE"/>
    <property type="match status" value="1"/>
</dbReference>
<reference evidence="2" key="1">
    <citation type="submission" date="2020-12" db="EMBL/GenBank/DDBJ databases">
        <title>Sanguibacter suaedae sp. nov., isolated from Suaeda aralocaspica.</title>
        <authorList>
            <person name="Ma Q."/>
        </authorList>
    </citation>
    <scope>NUCLEOTIDE SEQUENCE</scope>
    <source>
        <strain evidence="2">YZGR15</strain>
    </source>
</reference>
<dbReference type="AlphaFoldDB" id="A0A934I9N1"/>
<name>A0A934I9N1_9MICO</name>
<evidence type="ECO:0000313" key="3">
    <source>
        <dbReference type="Proteomes" id="UP000602087"/>
    </source>
</evidence>
<dbReference type="RefSeq" id="WP_198732323.1">
    <property type="nucleotide sequence ID" value="NZ_JAEINH010000001.1"/>
</dbReference>
<dbReference type="Proteomes" id="UP000602087">
    <property type="component" value="Unassembled WGS sequence"/>
</dbReference>
<dbReference type="GO" id="GO:0003677">
    <property type="term" value="F:DNA binding"/>
    <property type="evidence" value="ECO:0007669"/>
    <property type="project" value="InterPro"/>
</dbReference>
<dbReference type="InterPro" id="IPR041413">
    <property type="entry name" value="MLTR_LBD"/>
</dbReference>
<keyword evidence="3" id="KW-1185">Reference proteome</keyword>